<feature type="compositionally biased region" description="Low complexity" evidence="1">
    <location>
        <begin position="1"/>
        <end position="11"/>
    </location>
</feature>
<sequence>MTDQQQQQQQQSSPTKLTTEIMESRSDFTINTDNWPEYKRNVLGLLYLDDFDGEIDEINESNQLIELPLQLGNIDPNKQPQYQCIKCGKIQTNELQTNDIHRMKCLRCYNKAFNKIRSTKWIKFHAY</sequence>
<keyword evidence="2" id="KW-1185">Reference proteome</keyword>
<organism evidence="2 3">
    <name type="scientific">Dermatophagoides pteronyssinus</name>
    <name type="common">European house dust mite</name>
    <dbReference type="NCBI Taxonomy" id="6956"/>
    <lineage>
        <taxon>Eukaryota</taxon>
        <taxon>Metazoa</taxon>
        <taxon>Ecdysozoa</taxon>
        <taxon>Arthropoda</taxon>
        <taxon>Chelicerata</taxon>
        <taxon>Arachnida</taxon>
        <taxon>Acari</taxon>
        <taxon>Acariformes</taxon>
        <taxon>Sarcoptiformes</taxon>
        <taxon>Astigmata</taxon>
        <taxon>Psoroptidia</taxon>
        <taxon>Analgoidea</taxon>
        <taxon>Pyroglyphidae</taxon>
        <taxon>Dermatophagoidinae</taxon>
        <taxon>Dermatophagoides</taxon>
    </lineage>
</organism>
<protein>
    <submittedName>
        <fullName evidence="3">Uncharacterized protein LOC113799225</fullName>
    </submittedName>
</protein>
<dbReference type="RefSeq" id="XP_027205628.1">
    <property type="nucleotide sequence ID" value="XM_027349827.1"/>
</dbReference>
<accession>A0A6P6YJD1</accession>
<evidence type="ECO:0000313" key="2">
    <source>
        <dbReference type="Proteomes" id="UP000515146"/>
    </source>
</evidence>
<dbReference type="InParanoid" id="A0A6P6YJD1"/>
<dbReference type="KEGG" id="dpte:113799225"/>
<gene>
    <name evidence="3" type="primary">LOC113799225</name>
</gene>
<reference evidence="3" key="1">
    <citation type="submission" date="2025-08" db="UniProtKB">
        <authorList>
            <consortium name="RefSeq"/>
        </authorList>
    </citation>
    <scope>IDENTIFICATION</scope>
    <source>
        <strain evidence="3">Airmid</strain>
    </source>
</reference>
<evidence type="ECO:0000313" key="3">
    <source>
        <dbReference type="RefSeq" id="XP_027205628.1"/>
    </source>
</evidence>
<dbReference type="OrthoDB" id="6487550at2759"/>
<name>A0A6P6YJD1_DERPT</name>
<dbReference type="Proteomes" id="UP000515146">
    <property type="component" value="Unplaced"/>
</dbReference>
<evidence type="ECO:0000256" key="1">
    <source>
        <dbReference type="SAM" id="MobiDB-lite"/>
    </source>
</evidence>
<dbReference type="AlphaFoldDB" id="A0A6P6YJD1"/>
<feature type="region of interest" description="Disordered" evidence="1">
    <location>
        <begin position="1"/>
        <end position="20"/>
    </location>
</feature>
<dbReference type="OMA" id="MANEIHR"/>
<proteinExistence type="predicted"/>